<evidence type="ECO:0000256" key="17">
    <source>
        <dbReference type="PIRNR" id="PIRNR038895"/>
    </source>
</evidence>
<keyword evidence="7 17" id="KW-0554">One-carbon metabolism</keyword>
<evidence type="ECO:0000256" key="1">
    <source>
        <dbReference type="ARBA" id="ARBA00004273"/>
    </source>
</evidence>
<dbReference type="InterPro" id="IPR023600">
    <property type="entry name" value="Folylpolyglutamate_synth_euk"/>
</dbReference>
<evidence type="ECO:0000256" key="15">
    <source>
        <dbReference type="ARBA" id="ARBA00023136"/>
    </source>
</evidence>
<evidence type="ECO:0000256" key="5">
    <source>
        <dbReference type="ARBA" id="ARBA00008276"/>
    </source>
</evidence>
<dbReference type="EMBL" id="KZ851949">
    <property type="protein sequence ID" value="RDH15421.1"/>
    <property type="molecule type" value="Genomic_DNA"/>
</dbReference>
<dbReference type="Gene3D" id="3.90.190.20">
    <property type="entry name" value="Mur ligase, C-terminal domain"/>
    <property type="match status" value="1"/>
</dbReference>
<keyword evidence="6" id="KW-0963">Cytoplasm</keyword>
<dbReference type="GO" id="GO:0005524">
    <property type="term" value="F:ATP binding"/>
    <property type="evidence" value="ECO:0007669"/>
    <property type="project" value="UniProtKB-KW"/>
</dbReference>
<dbReference type="GO" id="GO:0006730">
    <property type="term" value="P:one-carbon metabolic process"/>
    <property type="evidence" value="ECO:0007669"/>
    <property type="project" value="UniProtKB-KW"/>
</dbReference>
<dbReference type="InterPro" id="IPR001645">
    <property type="entry name" value="Folylpolyglutamate_synth"/>
</dbReference>
<evidence type="ECO:0000256" key="3">
    <source>
        <dbReference type="ARBA" id="ARBA00004496"/>
    </source>
</evidence>
<keyword evidence="12 18" id="KW-0067">ATP-binding</keyword>
<keyword evidence="11" id="KW-0999">Mitochondrion inner membrane</keyword>
<evidence type="ECO:0000256" key="9">
    <source>
        <dbReference type="ARBA" id="ARBA00022723"/>
    </source>
</evidence>
<dbReference type="EC" id="6.3.2.17" evidence="17"/>
<gene>
    <name evidence="20" type="ORF">M747DRAFT_374323</name>
</gene>
<dbReference type="SUPFAM" id="SSF53623">
    <property type="entry name" value="MurD-like peptide ligases, catalytic domain"/>
    <property type="match status" value="1"/>
</dbReference>
<name>A0A370BQP6_ASPNG</name>
<comment type="cofactor">
    <cofactor evidence="17">
        <name>a monovalent cation</name>
        <dbReference type="ChEBI" id="CHEBI:60242"/>
    </cofactor>
    <text evidence="17">A monovalent cation.</text>
</comment>
<dbReference type="SUPFAM" id="SSF53244">
    <property type="entry name" value="MurD-like peptide ligases, peptide-binding domain"/>
    <property type="match status" value="1"/>
</dbReference>
<evidence type="ECO:0000256" key="7">
    <source>
        <dbReference type="ARBA" id="ARBA00022563"/>
    </source>
</evidence>
<evidence type="ECO:0000256" key="10">
    <source>
        <dbReference type="ARBA" id="ARBA00022741"/>
    </source>
</evidence>
<comment type="catalytic activity">
    <reaction evidence="16 17">
        <text>(6S)-5,6,7,8-tetrahydrofolyl-(gamma-L-Glu)(n) + L-glutamate + ATP = (6S)-5,6,7,8-tetrahydrofolyl-(gamma-L-Glu)(n+1) + ADP + phosphate + H(+)</text>
        <dbReference type="Rhea" id="RHEA:10580"/>
        <dbReference type="Rhea" id="RHEA-COMP:14738"/>
        <dbReference type="Rhea" id="RHEA-COMP:14740"/>
        <dbReference type="ChEBI" id="CHEBI:15378"/>
        <dbReference type="ChEBI" id="CHEBI:29985"/>
        <dbReference type="ChEBI" id="CHEBI:30616"/>
        <dbReference type="ChEBI" id="CHEBI:43474"/>
        <dbReference type="ChEBI" id="CHEBI:141005"/>
        <dbReference type="ChEBI" id="CHEBI:456216"/>
        <dbReference type="EC" id="6.3.2.17"/>
    </reaction>
</comment>
<dbReference type="GO" id="GO:0005743">
    <property type="term" value="C:mitochondrial inner membrane"/>
    <property type="evidence" value="ECO:0007669"/>
    <property type="project" value="UniProtKB-SubCell"/>
</dbReference>
<dbReference type="Gene3D" id="3.40.1190.10">
    <property type="entry name" value="Mur-like, catalytic domain"/>
    <property type="match status" value="1"/>
</dbReference>
<feature type="binding site" evidence="19">
    <location>
        <position position="230"/>
    </location>
    <ligand>
        <name>Mg(2+)</name>
        <dbReference type="ChEBI" id="CHEBI:18420"/>
        <label>1</label>
    </ligand>
</feature>
<proteinExistence type="inferred from homology"/>
<evidence type="ECO:0000256" key="13">
    <source>
        <dbReference type="ARBA" id="ARBA00022842"/>
    </source>
</evidence>
<dbReference type="InterPro" id="IPR036565">
    <property type="entry name" value="Mur-like_cat_sf"/>
</dbReference>
<dbReference type="PANTHER" id="PTHR11136">
    <property type="entry name" value="FOLYLPOLYGLUTAMATE SYNTHASE-RELATED"/>
    <property type="match status" value="1"/>
</dbReference>
<feature type="binding site" evidence="19">
    <location>
        <position position="202"/>
    </location>
    <ligand>
        <name>Mg(2+)</name>
        <dbReference type="ChEBI" id="CHEBI:18420"/>
        <label>1</label>
    </ligand>
</feature>
<keyword evidence="8 17" id="KW-0436">Ligase</keyword>
<sequence>MAPAIQFMPEMEPSSNIIYPSSAERVAGKNVETTYNDTLRKLNTLNTNFAYRQLQIETVDQNVFIQDMLRWCRAVGYKSPDFDPLNAVHIAGSKGKGSTSAFIFAILSEYQGHENPIKKLGLYTSPHLRTVRERIRISPSNDTPFHHTSLSEDQFVQYFCDVWGRLGLTEETAKSGPPFARFLTLLALHGFLQEKVDTAVVEVCLGGRHDSTNVLHRPSVSAITSLALEHTDVLGNTIEDIAWAKGGIIKPGVPILTIPQAPGATATLQKIAAEKGAPLTIVPVHPEVETMELGLAGDFQKINASLAIAVAATHLRNMGYSDIPEDITSSPLPEKFRRALETASWPGRCETRDCRSGRFHLDGAHTVESMDLVGSWFAKKAAPQQDSAKRVLIFNQSTRDAFTLVRHLRDSIRQTAGAGSSLAEKPFHHVIFCSNIAWEKDETADMERASMTFHGIAGEENLNLQAQLSTYWRGIPGEELTGITVVRTVEEAIRCAGGVGSVGGQGRVPPLVLITGSLHLIGSASEVLETLEEEGLYL</sequence>
<evidence type="ECO:0000313" key="21">
    <source>
        <dbReference type="Proteomes" id="UP000253845"/>
    </source>
</evidence>
<evidence type="ECO:0000256" key="18">
    <source>
        <dbReference type="PIRSR" id="PIRSR038895-1"/>
    </source>
</evidence>
<evidence type="ECO:0000256" key="11">
    <source>
        <dbReference type="ARBA" id="ARBA00022792"/>
    </source>
</evidence>
<dbReference type="PANTHER" id="PTHR11136:SF5">
    <property type="entry name" value="FOLYLPOLYGLUTAMATE SYNTHASE, MITOCHONDRIAL"/>
    <property type="match status" value="1"/>
</dbReference>
<dbReference type="VEuPathDB" id="FungiDB:M747DRAFT_374323"/>
<dbReference type="GO" id="GO:0005759">
    <property type="term" value="C:mitochondrial matrix"/>
    <property type="evidence" value="ECO:0007669"/>
    <property type="project" value="UniProtKB-SubCell"/>
</dbReference>
<reference evidence="20 21" key="1">
    <citation type="submission" date="2018-07" db="EMBL/GenBank/DDBJ databases">
        <title>Section-level genome sequencing of Aspergillus section Nigri to investigate inter- and intra-species variation.</title>
        <authorList>
            <consortium name="DOE Joint Genome Institute"/>
            <person name="Vesth T.C."/>
            <person name="Nybo J.L."/>
            <person name="Theobald S."/>
            <person name="Frisvad J.C."/>
            <person name="Larsen T.O."/>
            <person name="Nielsen K.F."/>
            <person name="Hoof J.B."/>
            <person name="Brandl J."/>
            <person name="Salamov A."/>
            <person name="Riley R."/>
            <person name="Gladden J.M."/>
            <person name="Phatale P."/>
            <person name="Nielsen M.T."/>
            <person name="Lyhne E.K."/>
            <person name="Kogle M.E."/>
            <person name="Strasser K."/>
            <person name="McDonnell E."/>
            <person name="Barry K."/>
            <person name="Clum A."/>
            <person name="Chen C."/>
            <person name="Nolan M."/>
            <person name="Sandor L."/>
            <person name="Kuo A."/>
            <person name="Lipzen A."/>
            <person name="Hainaut M."/>
            <person name="Drula E."/>
            <person name="Tsang A."/>
            <person name="Magnuson J.K."/>
            <person name="Henrissat B."/>
            <person name="Wiebenga A."/>
            <person name="Simmons B.A."/>
            <person name="Makela M.R."/>
            <person name="De vries R.P."/>
            <person name="Grigoriev I.V."/>
            <person name="Mortensen U.H."/>
            <person name="Baker S.E."/>
            <person name="Andersen M.R."/>
        </authorList>
    </citation>
    <scope>NUCLEOTIDE SEQUENCE [LARGE SCALE GENOMIC DNA]</scope>
    <source>
        <strain evidence="20 21">ATCC 13496</strain>
    </source>
</reference>
<evidence type="ECO:0000256" key="6">
    <source>
        <dbReference type="ARBA" id="ARBA00022490"/>
    </source>
</evidence>
<feature type="binding site" evidence="19">
    <location>
        <position position="125"/>
    </location>
    <ligand>
        <name>Mg(2+)</name>
        <dbReference type="ChEBI" id="CHEBI:18420"/>
        <label>1</label>
    </ligand>
</feature>
<comment type="pathway">
    <text evidence="4 17">Cofactor biosynthesis; tetrahydrofolylpolyglutamate biosynthesis.</text>
</comment>
<protein>
    <recommendedName>
        <fullName evidence="17">Folylpolyglutamate synthase</fullName>
        <ecNumber evidence="17">6.3.2.17</ecNumber>
    </recommendedName>
    <alternativeName>
        <fullName evidence="17">Folylpoly-gamma-glutamate synthetase</fullName>
    </alternativeName>
    <alternativeName>
        <fullName evidence="17">Tetrahydrofolylpolyglutamate synthase</fullName>
    </alternativeName>
</protein>
<dbReference type="GO" id="GO:0046872">
    <property type="term" value="F:metal ion binding"/>
    <property type="evidence" value="ECO:0007669"/>
    <property type="project" value="UniProtKB-KW"/>
</dbReference>
<evidence type="ECO:0000256" key="14">
    <source>
        <dbReference type="ARBA" id="ARBA00023128"/>
    </source>
</evidence>
<comment type="function">
    <text evidence="17">Catalyzes conversion of folates to polyglutamate derivatives allowing concentration of folate compounds in the cell and the intracellular retention of these cofactors, which are important substrates for most of the folate-dependent enzymes that are involved in one-carbon transfer reactions involved in purine, pyrimidine and amino acid synthesis.</text>
</comment>
<dbReference type="UniPathway" id="UPA00850"/>
<organism evidence="20 21">
    <name type="scientific">Aspergillus niger ATCC 13496</name>
    <dbReference type="NCBI Taxonomy" id="1353008"/>
    <lineage>
        <taxon>Eukaryota</taxon>
        <taxon>Fungi</taxon>
        <taxon>Dikarya</taxon>
        <taxon>Ascomycota</taxon>
        <taxon>Pezizomycotina</taxon>
        <taxon>Eurotiomycetes</taxon>
        <taxon>Eurotiomycetidae</taxon>
        <taxon>Eurotiales</taxon>
        <taxon>Aspergillaceae</taxon>
        <taxon>Aspergillus</taxon>
        <taxon>Aspergillus subgen. Circumdati</taxon>
    </lineage>
</organism>
<feature type="binding site" evidence="18">
    <location>
        <position position="348"/>
    </location>
    <ligand>
        <name>ATP</name>
        <dbReference type="ChEBI" id="CHEBI:30616"/>
    </ligand>
</feature>
<keyword evidence="14" id="KW-0496">Mitochondrion</keyword>
<keyword evidence="15" id="KW-0472">Membrane</keyword>
<comment type="similarity">
    <text evidence="5 17">Belongs to the folylpolyglutamate synthase family.</text>
</comment>
<evidence type="ECO:0000256" key="2">
    <source>
        <dbReference type="ARBA" id="ARBA00004305"/>
    </source>
</evidence>
<dbReference type="GO" id="GO:0005829">
    <property type="term" value="C:cytosol"/>
    <property type="evidence" value="ECO:0007669"/>
    <property type="project" value="TreeGrafter"/>
</dbReference>
<dbReference type="PIRSF" id="PIRSF038895">
    <property type="entry name" value="FPGS"/>
    <property type="match status" value="1"/>
</dbReference>
<dbReference type="Proteomes" id="UP000253845">
    <property type="component" value="Unassembled WGS sequence"/>
</dbReference>
<comment type="subcellular location">
    <subcellularLocation>
        <location evidence="3">Cytoplasm</location>
    </subcellularLocation>
    <subcellularLocation>
        <location evidence="1">Mitochondrion inner membrane</location>
    </subcellularLocation>
    <subcellularLocation>
        <location evidence="2">Mitochondrion matrix</location>
    </subcellularLocation>
</comment>
<evidence type="ECO:0000256" key="19">
    <source>
        <dbReference type="PIRSR" id="PIRSR038895-2"/>
    </source>
</evidence>
<evidence type="ECO:0000256" key="4">
    <source>
        <dbReference type="ARBA" id="ARBA00005150"/>
    </source>
</evidence>
<dbReference type="AlphaFoldDB" id="A0A370BQP6"/>
<evidence type="ECO:0000313" key="20">
    <source>
        <dbReference type="EMBL" id="RDH15421.1"/>
    </source>
</evidence>
<keyword evidence="10 18" id="KW-0547">Nucleotide-binding</keyword>
<evidence type="ECO:0000256" key="16">
    <source>
        <dbReference type="ARBA" id="ARBA00047493"/>
    </source>
</evidence>
<dbReference type="GO" id="GO:0004326">
    <property type="term" value="F:tetrahydrofolylpolyglutamate synthase activity"/>
    <property type="evidence" value="ECO:0007669"/>
    <property type="project" value="UniProtKB-EC"/>
</dbReference>
<feature type="binding site" evidence="18">
    <location>
        <position position="362"/>
    </location>
    <ligand>
        <name>ATP</name>
        <dbReference type="ChEBI" id="CHEBI:30616"/>
    </ligand>
</feature>
<evidence type="ECO:0000256" key="12">
    <source>
        <dbReference type="ARBA" id="ARBA00022840"/>
    </source>
</evidence>
<dbReference type="InterPro" id="IPR036615">
    <property type="entry name" value="Mur_ligase_C_dom_sf"/>
</dbReference>
<keyword evidence="9 19" id="KW-0479">Metal-binding</keyword>
<dbReference type="NCBIfam" id="TIGR01499">
    <property type="entry name" value="folC"/>
    <property type="match status" value="1"/>
</dbReference>
<keyword evidence="13 19" id="KW-0460">Magnesium</keyword>
<evidence type="ECO:0000256" key="8">
    <source>
        <dbReference type="ARBA" id="ARBA00022598"/>
    </source>
</evidence>
<accession>A0A370BQP6</accession>